<name>A0ACC0CBB3_CATRO</name>
<proteinExistence type="predicted"/>
<dbReference type="Proteomes" id="UP001060085">
    <property type="component" value="Linkage Group LG01"/>
</dbReference>
<organism evidence="1 2">
    <name type="scientific">Catharanthus roseus</name>
    <name type="common">Madagascar periwinkle</name>
    <name type="synonym">Vinca rosea</name>
    <dbReference type="NCBI Taxonomy" id="4058"/>
    <lineage>
        <taxon>Eukaryota</taxon>
        <taxon>Viridiplantae</taxon>
        <taxon>Streptophyta</taxon>
        <taxon>Embryophyta</taxon>
        <taxon>Tracheophyta</taxon>
        <taxon>Spermatophyta</taxon>
        <taxon>Magnoliopsida</taxon>
        <taxon>eudicotyledons</taxon>
        <taxon>Gunneridae</taxon>
        <taxon>Pentapetalae</taxon>
        <taxon>asterids</taxon>
        <taxon>lamiids</taxon>
        <taxon>Gentianales</taxon>
        <taxon>Apocynaceae</taxon>
        <taxon>Rauvolfioideae</taxon>
        <taxon>Vinceae</taxon>
        <taxon>Catharanthinae</taxon>
        <taxon>Catharanthus</taxon>
    </lineage>
</organism>
<keyword evidence="2" id="KW-1185">Reference proteome</keyword>
<sequence>MMRSMPGPQSDRCTPNGDVDCLRAAPYHPRNSQGPTGGNIRVYSKGVIRSPGDNASPSMQQIHALTGQCPLEEKTMKKMKWSKNDENGAIGNEEADLPCENQLLTRDAKLEQSCFDLKCLHEILDMISLVVDSFPSWTRMWGMIPNFLDSFVGKFLVKKVERYLCSLIEGLLDKSTKRIVETYSYMISSIETYLLALKGIGPSEKHFLNVKVQIENLVVTLSS</sequence>
<gene>
    <name evidence="1" type="ORF">M9H77_03311</name>
</gene>
<evidence type="ECO:0000313" key="1">
    <source>
        <dbReference type="EMBL" id="KAI5682083.1"/>
    </source>
</evidence>
<reference evidence="2" key="1">
    <citation type="journal article" date="2023" name="Nat. Plants">
        <title>Single-cell RNA sequencing provides a high-resolution roadmap for understanding the multicellular compartmentation of specialized metabolism.</title>
        <authorList>
            <person name="Sun S."/>
            <person name="Shen X."/>
            <person name="Li Y."/>
            <person name="Li Y."/>
            <person name="Wang S."/>
            <person name="Li R."/>
            <person name="Zhang H."/>
            <person name="Shen G."/>
            <person name="Guo B."/>
            <person name="Wei J."/>
            <person name="Xu J."/>
            <person name="St-Pierre B."/>
            <person name="Chen S."/>
            <person name="Sun C."/>
        </authorList>
    </citation>
    <scope>NUCLEOTIDE SEQUENCE [LARGE SCALE GENOMIC DNA]</scope>
</reference>
<comment type="caution">
    <text evidence="1">The sequence shown here is derived from an EMBL/GenBank/DDBJ whole genome shotgun (WGS) entry which is preliminary data.</text>
</comment>
<protein>
    <submittedName>
        <fullName evidence="1">Uncharacterized protein</fullName>
    </submittedName>
</protein>
<accession>A0ACC0CBB3</accession>
<dbReference type="EMBL" id="CM044701">
    <property type="protein sequence ID" value="KAI5682083.1"/>
    <property type="molecule type" value="Genomic_DNA"/>
</dbReference>
<evidence type="ECO:0000313" key="2">
    <source>
        <dbReference type="Proteomes" id="UP001060085"/>
    </source>
</evidence>